<evidence type="ECO:0000313" key="2">
    <source>
        <dbReference type="EMBL" id="KPV51170.1"/>
    </source>
</evidence>
<feature type="transmembrane region" description="Helical" evidence="1">
    <location>
        <begin position="79"/>
        <end position="98"/>
    </location>
</feature>
<dbReference type="AlphaFoldDB" id="A0A0P9CZR6"/>
<name>A0A0P9CZR6_9CHLR</name>
<dbReference type="Proteomes" id="UP000050509">
    <property type="component" value="Unassembled WGS sequence"/>
</dbReference>
<evidence type="ECO:0008006" key="4">
    <source>
        <dbReference type="Google" id="ProtNLM"/>
    </source>
</evidence>
<sequence>MFRLIRALLDGLLLRCPRCHRGHMFERGFTMHRTCPVCGLEFERAVGEVTGGMAINTVVTLTVITVCSFVFGLTTNVPLLPLLLSLGAFAVLFPIAFYRSSRGMWAGFLYITGDNAEPDHLRQ</sequence>
<keyword evidence="1" id="KW-0472">Membrane</keyword>
<accession>A0A0P9CZR6</accession>
<keyword evidence="3" id="KW-1185">Reference proteome</keyword>
<keyword evidence="1" id="KW-0812">Transmembrane</keyword>
<gene>
    <name evidence="2" type="ORF">SE17_22755</name>
</gene>
<evidence type="ECO:0000313" key="3">
    <source>
        <dbReference type="Proteomes" id="UP000050509"/>
    </source>
</evidence>
<keyword evidence="1" id="KW-1133">Transmembrane helix</keyword>
<comment type="caution">
    <text evidence="2">The sequence shown here is derived from an EMBL/GenBank/DDBJ whole genome shotgun (WGS) entry which is preliminary data.</text>
</comment>
<reference evidence="2 3" key="1">
    <citation type="submission" date="2015-09" db="EMBL/GenBank/DDBJ databases">
        <title>Draft genome sequence of Kouleothrix aurantiaca JCM 19913.</title>
        <authorList>
            <person name="Hemp J."/>
        </authorList>
    </citation>
    <scope>NUCLEOTIDE SEQUENCE [LARGE SCALE GENOMIC DNA]</scope>
    <source>
        <strain evidence="2 3">COM-B</strain>
    </source>
</reference>
<dbReference type="Pfam" id="PF06170">
    <property type="entry name" value="DUF983"/>
    <property type="match status" value="1"/>
</dbReference>
<evidence type="ECO:0000256" key="1">
    <source>
        <dbReference type="SAM" id="Phobius"/>
    </source>
</evidence>
<feature type="transmembrane region" description="Helical" evidence="1">
    <location>
        <begin position="53"/>
        <end position="73"/>
    </location>
</feature>
<dbReference type="InterPro" id="IPR009325">
    <property type="entry name" value="DUF983"/>
</dbReference>
<dbReference type="EMBL" id="LJCR01001035">
    <property type="protein sequence ID" value="KPV51170.1"/>
    <property type="molecule type" value="Genomic_DNA"/>
</dbReference>
<protein>
    <recommendedName>
        <fullName evidence="4">DUF983 domain-containing protein</fullName>
    </recommendedName>
</protein>
<proteinExistence type="predicted"/>
<organism evidence="2 3">
    <name type="scientific">Kouleothrix aurantiaca</name>
    <dbReference type="NCBI Taxonomy" id="186479"/>
    <lineage>
        <taxon>Bacteria</taxon>
        <taxon>Bacillati</taxon>
        <taxon>Chloroflexota</taxon>
        <taxon>Chloroflexia</taxon>
        <taxon>Chloroflexales</taxon>
        <taxon>Roseiflexineae</taxon>
        <taxon>Roseiflexaceae</taxon>
        <taxon>Kouleothrix</taxon>
    </lineage>
</organism>